<dbReference type="GeneID" id="100371792"/>
<dbReference type="InterPro" id="IPR031389">
    <property type="entry name" value="RBIS"/>
</dbReference>
<evidence type="ECO:0000313" key="3">
    <source>
        <dbReference type="RefSeq" id="XP_002739730.1"/>
    </source>
</evidence>
<organism evidence="2 3">
    <name type="scientific">Saccoglossus kowalevskii</name>
    <name type="common">Acorn worm</name>
    <dbReference type="NCBI Taxonomy" id="10224"/>
    <lineage>
        <taxon>Eukaryota</taxon>
        <taxon>Metazoa</taxon>
        <taxon>Hemichordata</taxon>
        <taxon>Enteropneusta</taxon>
        <taxon>Harrimaniidae</taxon>
        <taxon>Saccoglossus</taxon>
    </lineage>
</organism>
<name>A0ABM0GXT0_SACKO</name>
<dbReference type="Proteomes" id="UP000694865">
    <property type="component" value="Unplaced"/>
</dbReference>
<gene>
    <name evidence="3" type="primary">LOC100371792</name>
</gene>
<evidence type="ECO:0000313" key="2">
    <source>
        <dbReference type="Proteomes" id="UP000694865"/>
    </source>
</evidence>
<keyword evidence="2" id="KW-1185">Reference proteome</keyword>
<reference evidence="3" key="1">
    <citation type="submission" date="2025-08" db="UniProtKB">
        <authorList>
            <consortium name="RefSeq"/>
        </authorList>
    </citation>
    <scope>IDENTIFICATION</scope>
    <source>
        <tissue evidence="3">Testes</tissue>
    </source>
</reference>
<feature type="region of interest" description="Disordered" evidence="1">
    <location>
        <begin position="81"/>
        <end position="111"/>
    </location>
</feature>
<protein>
    <submittedName>
        <fullName evidence="3">Uncharacterized protein LOC100371792</fullName>
    </submittedName>
</protein>
<feature type="compositionally biased region" description="Basic residues" evidence="1">
    <location>
        <begin position="1"/>
        <end position="19"/>
    </location>
</feature>
<dbReference type="RefSeq" id="XP_002739730.1">
    <property type="nucleotide sequence ID" value="XM_002739684.2"/>
</dbReference>
<dbReference type="Pfam" id="PF15679">
    <property type="entry name" value="DUF4665"/>
    <property type="match status" value="1"/>
</dbReference>
<accession>A0ABM0GXT0</accession>
<feature type="region of interest" description="Disordered" evidence="1">
    <location>
        <begin position="1"/>
        <end position="33"/>
    </location>
</feature>
<evidence type="ECO:0000256" key="1">
    <source>
        <dbReference type="SAM" id="MobiDB-lite"/>
    </source>
</evidence>
<sequence>MGKANKQKSKLVKLKHSRKGNGAGQHGNQNNPFKVSSFKAMKAKNKAKAISTNLKKLKLQGKNEVTGSDEIQIQELLVQKQQQPLKKTTEERPPVDSTVDMDKAAGQFANL</sequence>
<proteinExistence type="predicted"/>